<keyword evidence="9" id="KW-1185">Reference proteome</keyword>
<gene>
    <name evidence="8" type="ORF">EGW08_009781</name>
</gene>
<comment type="caution">
    <text evidence="8">The sequence shown here is derived from an EMBL/GenBank/DDBJ whole genome shotgun (WGS) entry which is preliminary data.</text>
</comment>
<protein>
    <recommendedName>
        <fullName evidence="4">Mitotic spindle assembly checkpoint protein MAD2B</fullName>
    </recommendedName>
    <alternativeName>
        <fullName evidence="5">Mitotic arrest deficient 2-like protein 2</fullName>
    </alternativeName>
</protein>
<organism evidence="8 9">
    <name type="scientific">Elysia chlorotica</name>
    <name type="common">Eastern emerald elysia</name>
    <name type="synonym">Sea slug</name>
    <dbReference type="NCBI Taxonomy" id="188477"/>
    <lineage>
        <taxon>Eukaryota</taxon>
        <taxon>Metazoa</taxon>
        <taxon>Spiralia</taxon>
        <taxon>Lophotrochozoa</taxon>
        <taxon>Mollusca</taxon>
        <taxon>Gastropoda</taxon>
        <taxon>Heterobranchia</taxon>
        <taxon>Euthyneura</taxon>
        <taxon>Panpulmonata</taxon>
        <taxon>Sacoglossa</taxon>
        <taxon>Placobranchoidea</taxon>
        <taxon>Plakobranchidae</taxon>
        <taxon>Elysia</taxon>
    </lineage>
</organism>
<dbReference type="Pfam" id="PF02301">
    <property type="entry name" value="HORMA"/>
    <property type="match status" value="1"/>
</dbReference>
<dbReference type="GO" id="GO:0006974">
    <property type="term" value="P:DNA damage response"/>
    <property type="evidence" value="ECO:0007669"/>
    <property type="project" value="UniProtKB-KW"/>
</dbReference>
<dbReference type="InterPro" id="IPR036570">
    <property type="entry name" value="HORMA_dom_sf"/>
</dbReference>
<evidence type="ECO:0000256" key="6">
    <source>
        <dbReference type="SAM" id="SignalP"/>
    </source>
</evidence>
<evidence type="ECO:0000256" key="5">
    <source>
        <dbReference type="ARBA" id="ARBA00044264"/>
    </source>
</evidence>
<evidence type="ECO:0000256" key="1">
    <source>
        <dbReference type="ARBA" id="ARBA00004123"/>
    </source>
</evidence>
<evidence type="ECO:0000256" key="2">
    <source>
        <dbReference type="ARBA" id="ARBA00022763"/>
    </source>
</evidence>
<comment type="subcellular location">
    <subcellularLocation>
        <location evidence="1">Nucleus</location>
    </subcellularLocation>
</comment>
<evidence type="ECO:0000313" key="8">
    <source>
        <dbReference type="EMBL" id="RUS82475.1"/>
    </source>
</evidence>
<proteinExistence type="predicted"/>
<keyword evidence="6" id="KW-0732">Signal</keyword>
<reference evidence="8 9" key="1">
    <citation type="submission" date="2019-01" db="EMBL/GenBank/DDBJ databases">
        <title>A draft genome assembly of the solar-powered sea slug Elysia chlorotica.</title>
        <authorList>
            <person name="Cai H."/>
            <person name="Li Q."/>
            <person name="Fang X."/>
            <person name="Li J."/>
            <person name="Curtis N.E."/>
            <person name="Altenburger A."/>
            <person name="Shibata T."/>
            <person name="Feng M."/>
            <person name="Maeda T."/>
            <person name="Schwartz J.A."/>
            <person name="Shigenobu S."/>
            <person name="Lundholm N."/>
            <person name="Nishiyama T."/>
            <person name="Yang H."/>
            <person name="Hasebe M."/>
            <person name="Li S."/>
            <person name="Pierce S.K."/>
            <person name="Wang J."/>
        </authorList>
    </citation>
    <scope>NUCLEOTIDE SEQUENCE [LARGE SCALE GENOMIC DNA]</scope>
    <source>
        <strain evidence="8">EC2010</strain>
        <tissue evidence="8">Whole organism of an adult</tissue>
    </source>
</reference>
<dbReference type="AlphaFoldDB" id="A0A3S1B8P4"/>
<dbReference type="GO" id="GO:0005634">
    <property type="term" value="C:nucleus"/>
    <property type="evidence" value="ECO:0007669"/>
    <property type="project" value="UniProtKB-SubCell"/>
</dbReference>
<keyword evidence="2" id="KW-0227">DNA damage</keyword>
<dbReference type="GO" id="GO:0016035">
    <property type="term" value="C:zeta DNA polymerase complex"/>
    <property type="evidence" value="ECO:0007669"/>
    <property type="project" value="TreeGrafter"/>
</dbReference>
<dbReference type="FunFam" id="3.30.900.10:FF:000003">
    <property type="entry name" value="Mitotic spindle assembly checkpoint protein MAD2B"/>
    <property type="match status" value="1"/>
</dbReference>
<evidence type="ECO:0000256" key="3">
    <source>
        <dbReference type="ARBA" id="ARBA00023242"/>
    </source>
</evidence>
<dbReference type="PROSITE" id="PS50815">
    <property type="entry name" value="HORMA"/>
    <property type="match status" value="1"/>
</dbReference>
<dbReference type="PANTHER" id="PTHR11842:SF10">
    <property type="entry name" value="MITOTIC SPINDLE ASSEMBLY CHECKPOINT PROTEIN MAD2B"/>
    <property type="match status" value="1"/>
</dbReference>
<dbReference type="OrthoDB" id="21254at2759"/>
<dbReference type="PANTHER" id="PTHR11842">
    <property type="entry name" value="MITOTIC SPINDLE ASSEMBLY CHECKPOINT PROTEIN MAD2"/>
    <property type="match status" value="1"/>
</dbReference>
<dbReference type="Gene3D" id="3.30.900.10">
    <property type="entry name" value="HORMA domain"/>
    <property type="match status" value="1"/>
</dbReference>
<feature type="signal peptide" evidence="6">
    <location>
        <begin position="1"/>
        <end position="18"/>
    </location>
</feature>
<sequence length="214" mass="24522">MSLTKDFLTWFIFSASMGVDILSEFVEVCIHCVLYSRGLYPQGVFEKRIKYNVPVQMCLHPDVCAYITNVVDSVKMLLSEGHVDKISVVILEEDSVTPVERFVIELGSLKPNWTEKDPHLFQTEQALRGFLLKLSVTDALLHPASKDVTWTVHVHTKDSTLSAVDEQLVQKEFPWVEAEEKQQQLKNSRLVPIKSYSSDWLNMQLYAEETDEKS</sequence>
<dbReference type="InterPro" id="IPR045091">
    <property type="entry name" value="Mad2-like"/>
</dbReference>
<feature type="chain" id="PRO_5018745491" description="Mitotic spindle assembly checkpoint protein MAD2B" evidence="6">
    <location>
        <begin position="19"/>
        <end position="214"/>
    </location>
</feature>
<name>A0A3S1B8P4_ELYCH</name>
<dbReference type="STRING" id="188477.A0A3S1B8P4"/>
<dbReference type="InterPro" id="IPR003511">
    <property type="entry name" value="HORMA_dom"/>
</dbReference>
<feature type="domain" description="HORMA" evidence="7">
    <location>
        <begin position="16"/>
        <end position="207"/>
    </location>
</feature>
<dbReference type="Proteomes" id="UP000271974">
    <property type="component" value="Unassembled WGS sequence"/>
</dbReference>
<evidence type="ECO:0000313" key="9">
    <source>
        <dbReference type="Proteomes" id="UP000271974"/>
    </source>
</evidence>
<evidence type="ECO:0000259" key="7">
    <source>
        <dbReference type="PROSITE" id="PS50815"/>
    </source>
</evidence>
<evidence type="ECO:0000256" key="4">
    <source>
        <dbReference type="ARBA" id="ARBA00044131"/>
    </source>
</evidence>
<dbReference type="EMBL" id="RQTK01000285">
    <property type="protein sequence ID" value="RUS82475.1"/>
    <property type="molecule type" value="Genomic_DNA"/>
</dbReference>
<dbReference type="SUPFAM" id="SSF56019">
    <property type="entry name" value="The spindle assembly checkpoint protein mad2"/>
    <property type="match status" value="1"/>
</dbReference>
<keyword evidence="3" id="KW-0539">Nucleus</keyword>
<accession>A0A3S1B8P4</accession>